<dbReference type="Proteomes" id="UP000813461">
    <property type="component" value="Unassembled WGS sequence"/>
</dbReference>
<comment type="subcellular location">
    <subcellularLocation>
        <location evidence="3">Cytoplasm</location>
    </subcellularLocation>
    <subcellularLocation>
        <location evidence="2">Nucleus</location>
    </subcellularLocation>
</comment>
<comment type="function">
    <text evidence="1">May be involved in a process influencing telomere capping.</text>
</comment>
<dbReference type="InterPro" id="IPR039024">
    <property type="entry name" value="RTC4"/>
</dbReference>
<dbReference type="GO" id="GO:0005634">
    <property type="term" value="C:nucleus"/>
    <property type="evidence" value="ECO:0007669"/>
    <property type="project" value="UniProtKB-SubCell"/>
</dbReference>
<dbReference type="SMART" id="SM01312">
    <property type="entry name" value="RTC4"/>
    <property type="match status" value="1"/>
</dbReference>
<feature type="region of interest" description="Disordered" evidence="8">
    <location>
        <begin position="1"/>
        <end position="269"/>
    </location>
</feature>
<feature type="compositionally biased region" description="Basic and acidic residues" evidence="8">
    <location>
        <begin position="20"/>
        <end position="36"/>
    </location>
</feature>
<sequence length="537" mass="61196">MPPLTKSAAPLLRRVGNRPHARDDDHEELQRKRPSSDDELNEPHRKRFRSPISKNVQGNSDINAEPQSSDEEIHVPPPRTARAPLPSIPGSQDDTELKVPQRKSARSQGNLEDVKAGIAGKTAKSRVKKAREEDKENASSGIPQSSSTSTESNVWGFGLEHTSQRSATGSTTTRVQFGKKPTGNIHAPPPRKFGKPPLPRVPKQYAKNRNQAEKRKEAREEEEDEDIPMLDEPTSSKEQSDQELRKDIRDPTDKELRKAPRPKKPKILHNQIGDWQQDQALDSSQPDSSAPLEALENLDDYMKKLPQDEEEGSTCHICKAAVSKEEYWNFWNDKGNTVRNQNAFCRAHRTKSAWDEYRSEGYPDIDWTALPRRIQKHRMELFKILKNDRPSEYRDRYEPIALTGKAAAVPSRRKDLPEHIQEELQSYALDDQSTYPGYYGPHGRRVITEHVMKVLKNEIKNCSDAVVQGSGPATFVQAVLVPETAILLIMEDCRVDREDAEEIREKTYDMGMLLNEEIEDQIEANYPSDEENEYFAR</sequence>
<keyword evidence="7" id="KW-0539">Nucleus</keyword>
<evidence type="ECO:0000256" key="8">
    <source>
        <dbReference type="SAM" id="MobiDB-lite"/>
    </source>
</evidence>
<evidence type="ECO:0000256" key="4">
    <source>
        <dbReference type="ARBA" id="ARBA00009461"/>
    </source>
</evidence>
<feature type="compositionally biased region" description="Polar residues" evidence="8">
    <location>
        <begin position="164"/>
        <end position="175"/>
    </location>
</feature>
<feature type="compositionally biased region" description="Basic and acidic residues" evidence="8">
    <location>
        <begin position="234"/>
        <end position="258"/>
    </location>
</feature>
<comment type="caution">
    <text evidence="10">The sequence shown here is derived from an EMBL/GenBank/DDBJ whole genome shotgun (WGS) entry which is preliminary data.</text>
</comment>
<evidence type="ECO:0000256" key="5">
    <source>
        <dbReference type="ARBA" id="ARBA00015162"/>
    </source>
</evidence>
<evidence type="ECO:0000259" key="9">
    <source>
        <dbReference type="SMART" id="SM01312"/>
    </source>
</evidence>
<evidence type="ECO:0000313" key="11">
    <source>
        <dbReference type="Proteomes" id="UP000813461"/>
    </source>
</evidence>
<dbReference type="GO" id="GO:0005737">
    <property type="term" value="C:cytoplasm"/>
    <property type="evidence" value="ECO:0007669"/>
    <property type="project" value="UniProtKB-SubCell"/>
</dbReference>
<dbReference type="EMBL" id="JAGMVJ010000010">
    <property type="protein sequence ID" value="KAH7087039.1"/>
    <property type="molecule type" value="Genomic_DNA"/>
</dbReference>
<accession>A0A8K0VXT1</accession>
<dbReference type="PANTHER" id="PTHR41391">
    <property type="entry name" value="RESTRICTION OF TELOMERE CAPPING PROTEIN 4"/>
    <property type="match status" value="1"/>
</dbReference>
<organism evidence="10 11">
    <name type="scientific">Paraphoma chrysanthemicola</name>
    <dbReference type="NCBI Taxonomy" id="798071"/>
    <lineage>
        <taxon>Eukaryota</taxon>
        <taxon>Fungi</taxon>
        <taxon>Dikarya</taxon>
        <taxon>Ascomycota</taxon>
        <taxon>Pezizomycotina</taxon>
        <taxon>Dothideomycetes</taxon>
        <taxon>Pleosporomycetidae</taxon>
        <taxon>Pleosporales</taxon>
        <taxon>Pleosporineae</taxon>
        <taxon>Phaeosphaeriaceae</taxon>
        <taxon>Paraphoma</taxon>
    </lineage>
</organism>
<keyword evidence="11" id="KW-1185">Reference proteome</keyword>
<feature type="compositionally biased region" description="Acidic residues" evidence="8">
    <location>
        <begin position="220"/>
        <end position="229"/>
    </location>
</feature>
<dbReference type="Pfam" id="PF14474">
    <property type="entry name" value="RTC4"/>
    <property type="match status" value="1"/>
</dbReference>
<evidence type="ECO:0000256" key="2">
    <source>
        <dbReference type="ARBA" id="ARBA00004123"/>
    </source>
</evidence>
<evidence type="ECO:0000256" key="1">
    <source>
        <dbReference type="ARBA" id="ARBA00002738"/>
    </source>
</evidence>
<feature type="domain" description="Restriction of telomere capping protein 4 C-terminal" evidence="9">
    <location>
        <begin position="384"/>
        <end position="517"/>
    </location>
</feature>
<evidence type="ECO:0000313" key="10">
    <source>
        <dbReference type="EMBL" id="KAH7087039.1"/>
    </source>
</evidence>
<feature type="compositionally biased region" description="Basic and acidic residues" evidence="8">
    <location>
        <begin position="210"/>
        <end position="219"/>
    </location>
</feature>
<protein>
    <recommendedName>
        <fullName evidence="5">Restriction of telomere capping protein 4</fullName>
    </recommendedName>
</protein>
<keyword evidence="6" id="KW-0963">Cytoplasm</keyword>
<dbReference type="PANTHER" id="PTHR41391:SF1">
    <property type="entry name" value="RESTRICTION OF TELOMERE CAPPING PROTEIN 4"/>
    <property type="match status" value="1"/>
</dbReference>
<feature type="compositionally biased region" description="Polar residues" evidence="8">
    <location>
        <begin position="52"/>
        <end position="67"/>
    </location>
</feature>
<feature type="compositionally biased region" description="Low complexity" evidence="8">
    <location>
        <begin position="139"/>
        <end position="152"/>
    </location>
</feature>
<proteinExistence type="inferred from homology"/>
<evidence type="ECO:0000256" key="7">
    <source>
        <dbReference type="ARBA" id="ARBA00023242"/>
    </source>
</evidence>
<feature type="compositionally biased region" description="Pro residues" evidence="8">
    <location>
        <begin position="187"/>
        <end position="200"/>
    </location>
</feature>
<dbReference type="OrthoDB" id="128308at2759"/>
<reference evidence="10" key="1">
    <citation type="journal article" date="2021" name="Nat. Commun.">
        <title>Genetic determinants of endophytism in the Arabidopsis root mycobiome.</title>
        <authorList>
            <person name="Mesny F."/>
            <person name="Miyauchi S."/>
            <person name="Thiergart T."/>
            <person name="Pickel B."/>
            <person name="Atanasova L."/>
            <person name="Karlsson M."/>
            <person name="Huettel B."/>
            <person name="Barry K.W."/>
            <person name="Haridas S."/>
            <person name="Chen C."/>
            <person name="Bauer D."/>
            <person name="Andreopoulos W."/>
            <person name="Pangilinan J."/>
            <person name="LaButti K."/>
            <person name="Riley R."/>
            <person name="Lipzen A."/>
            <person name="Clum A."/>
            <person name="Drula E."/>
            <person name="Henrissat B."/>
            <person name="Kohler A."/>
            <person name="Grigoriev I.V."/>
            <person name="Martin F.M."/>
            <person name="Hacquard S."/>
        </authorList>
    </citation>
    <scope>NUCLEOTIDE SEQUENCE</scope>
    <source>
        <strain evidence="10">MPI-SDFR-AT-0120</strain>
    </source>
</reference>
<evidence type="ECO:0000256" key="3">
    <source>
        <dbReference type="ARBA" id="ARBA00004496"/>
    </source>
</evidence>
<name>A0A8K0VXT1_9PLEO</name>
<comment type="similarity">
    <text evidence="4">Belongs to the RTC4 family.</text>
</comment>
<dbReference type="InterPro" id="IPR028094">
    <property type="entry name" value="RTC4_C"/>
</dbReference>
<gene>
    <name evidence="10" type="ORF">FB567DRAFT_471143</name>
</gene>
<evidence type="ECO:0000256" key="6">
    <source>
        <dbReference type="ARBA" id="ARBA00022490"/>
    </source>
</evidence>
<dbReference type="AlphaFoldDB" id="A0A8K0VXT1"/>